<keyword evidence="6" id="KW-0547">Nucleotide-binding</keyword>
<dbReference type="InterPro" id="IPR026333">
    <property type="entry name" value="ATP_dep_DNA_lig_pp_1105_fam"/>
</dbReference>
<dbReference type="InterPro" id="IPR012309">
    <property type="entry name" value="DNA_ligase_ATP-dep_C"/>
</dbReference>
<evidence type="ECO:0000256" key="8">
    <source>
        <dbReference type="ARBA" id="ARBA00022840"/>
    </source>
</evidence>
<evidence type="ECO:0000256" key="2">
    <source>
        <dbReference type="ARBA" id="ARBA00022598"/>
    </source>
</evidence>
<protein>
    <recommendedName>
        <fullName evidence="1">DNA ligase (ATP)</fullName>
        <ecNumber evidence="1">6.5.1.1</ecNumber>
    </recommendedName>
</protein>
<keyword evidence="12" id="KW-0131">Cell cycle</keyword>
<dbReference type="NCBIfam" id="TIGR04120">
    <property type="entry name" value="DNA_lig_bact"/>
    <property type="match status" value="1"/>
</dbReference>
<dbReference type="RefSeq" id="WP_184516605.1">
    <property type="nucleotide sequence ID" value="NZ_JACIJD010000007.1"/>
</dbReference>
<sequence>MSVQAFADLLERLVFTPGRNAKIALIRRWFAEQPDPDRGVGLAALTGELAFTAAKPSIVRDLVASRVDPVLLALSHDYVGDLAETVALIWPAREGVNAPPPALSEVVEGLELASRAEVPALLEGWLDTLDAGGRLALIKLVTGGLRVGASARLAKTALAEWAGQDVSEIEEVWHGVAPPYIPLFRWLEGTGPRPDAAGAPVFRPLMLAHPLEAPPDIAAVEAAPNDWRAEWKWDGIRVQLTAGPGGRRLWSRTGEDISGAFPEIAEAMDFHAVLDGELLVIRDGPDGGRVAPFSDLQQRLNRKVIGPKLMRDYPVAVRLYDLLLDGEEDLRALPFDARRARLEAWVARHAPARMDLSEMIRFASLDDLSALRDTAREASIEGLMIKRADSPYLPGRVKGLWWKWKRAPLSVDAVLMYAQRGHGKRSSYYSDYTFGLWRTNPGGTRELVPVGKAYSGFTDQELIFLDRWVRNHTTGRFGPVREVEKSFVLEVIFDAAQLSSRHRSGVAMRFPRIARLRQDKPAEEADALETLMAMVENRAGGPREV</sequence>
<evidence type="ECO:0000256" key="11">
    <source>
        <dbReference type="ARBA" id="ARBA00023204"/>
    </source>
</evidence>
<accession>A0A840YIA8</accession>
<name>A0A840YIA8_9PROT</name>
<keyword evidence="10" id="KW-0233">DNA recombination</keyword>
<dbReference type="InterPro" id="IPR012310">
    <property type="entry name" value="DNA_ligase_ATP-dep_cent"/>
</dbReference>
<keyword evidence="5" id="KW-0479">Metal-binding</keyword>
<proteinExistence type="predicted"/>
<dbReference type="InterPro" id="IPR050191">
    <property type="entry name" value="ATP-dep_DNA_ligase"/>
</dbReference>
<dbReference type="SUPFAM" id="SSF56091">
    <property type="entry name" value="DNA ligase/mRNA capping enzyme, catalytic domain"/>
    <property type="match status" value="1"/>
</dbReference>
<keyword evidence="8" id="KW-0067">ATP-binding</keyword>
<dbReference type="GO" id="GO:0006281">
    <property type="term" value="P:DNA repair"/>
    <property type="evidence" value="ECO:0007669"/>
    <property type="project" value="UniProtKB-KW"/>
</dbReference>
<evidence type="ECO:0000256" key="6">
    <source>
        <dbReference type="ARBA" id="ARBA00022741"/>
    </source>
</evidence>
<dbReference type="GO" id="GO:0003677">
    <property type="term" value="F:DNA binding"/>
    <property type="evidence" value="ECO:0007669"/>
    <property type="project" value="InterPro"/>
</dbReference>
<dbReference type="CDD" id="cd07897">
    <property type="entry name" value="Adenylation_DNA_ligase_Bac1"/>
    <property type="match status" value="1"/>
</dbReference>
<evidence type="ECO:0000256" key="9">
    <source>
        <dbReference type="ARBA" id="ARBA00022842"/>
    </source>
</evidence>
<dbReference type="Gene3D" id="2.40.50.140">
    <property type="entry name" value="Nucleic acid-binding proteins"/>
    <property type="match status" value="1"/>
</dbReference>
<dbReference type="InterPro" id="IPR016059">
    <property type="entry name" value="DNA_ligase_ATP-dep_CS"/>
</dbReference>
<evidence type="ECO:0000256" key="4">
    <source>
        <dbReference type="ARBA" id="ARBA00022705"/>
    </source>
</evidence>
<keyword evidence="7" id="KW-0227">DNA damage</keyword>
<keyword evidence="4" id="KW-0235">DNA replication</keyword>
<dbReference type="AlphaFoldDB" id="A0A840YIA8"/>
<gene>
    <name evidence="15" type="ORF">FHS87_001810</name>
</gene>
<keyword evidence="11" id="KW-0234">DNA repair</keyword>
<dbReference type="SUPFAM" id="SSF50249">
    <property type="entry name" value="Nucleic acid-binding proteins"/>
    <property type="match status" value="1"/>
</dbReference>
<dbReference type="PANTHER" id="PTHR45674">
    <property type="entry name" value="DNA LIGASE 1/3 FAMILY MEMBER"/>
    <property type="match status" value="1"/>
</dbReference>
<dbReference type="InterPro" id="IPR012340">
    <property type="entry name" value="NA-bd_OB-fold"/>
</dbReference>
<keyword evidence="2 15" id="KW-0436">Ligase</keyword>
<keyword evidence="3" id="KW-0132">Cell division</keyword>
<dbReference type="Pfam" id="PF01068">
    <property type="entry name" value="DNA_ligase_A_M"/>
    <property type="match status" value="1"/>
</dbReference>
<dbReference type="GO" id="GO:0003910">
    <property type="term" value="F:DNA ligase (ATP) activity"/>
    <property type="evidence" value="ECO:0007669"/>
    <property type="project" value="UniProtKB-EC"/>
</dbReference>
<evidence type="ECO:0000256" key="1">
    <source>
        <dbReference type="ARBA" id="ARBA00012727"/>
    </source>
</evidence>
<dbReference type="InterPro" id="IPR036599">
    <property type="entry name" value="DNA_ligase_N_sf"/>
</dbReference>
<evidence type="ECO:0000256" key="3">
    <source>
        <dbReference type="ARBA" id="ARBA00022618"/>
    </source>
</evidence>
<dbReference type="GO" id="GO:0006310">
    <property type="term" value="P:DNA recombination"/>
    <property type="evidence" value="ECO:0007669"/>
    <property type="project" value="UniProtKB-KW"/>
</dbReference>
<evidence type="ECO:0000256" key="5">
    <source>
        <dbReference type="ARBA" id="ARBA00022723"/>
    </source>
</evidence>
<reference evidence="15 16" key="1">
    <citation type="submission" date="2020-08" db="EMBL/GenBank/DDBJ databases">
        <title>Genomic Encyclopedia of Type Strains, Phase IV (KMG-IV): sequencing the most valuable type-strain genomes for metagenomic binning, comparative biology and taxonomic classification.</title>
        <authorList>
            <person name="Goeker M."/>
        </authorList>
    </citation>
    <scope>NUCLEOTIDE SEQUENCE [LARGE SCALE GENOMIC DNA]</scope>
    <source>
        <strain evidence="15 16">DSM 25622</strain>
    </source>
</reference>
<dbReference type="Pfam" id="PF04679">
    <property type="entry name" value="DNA_ligase_A_C"/>
    <property type="match status" value="1"/>
</dbReference>
<feature type="domain" description="ATP-dependent DNA ligase family profile" evidence="14">
    <location>
        <begin position="308"/>
        <end position="438"/>
    </location>
</feature>
<keyword evidence="9" id="KW-0460">Magnesium</keyword>
<comment type="caution">
    <text evidence="15">The sequence shown here is derived from an EMBL/GenBank/DDBJ whole genome shotgun (WGS) entry which is preliminary data.</text>
</comment>
<comment type="catalytic activity">
    <reaction evidence="13">
        <text>ATP + (deoxyribonucleotide)n-3'-hydroxyl + 5'-phospho-(deoxyribonucleotide)m = (deoxyribonucleotide)n+m + AMP + diphosphate.</text>
        <dbReference type="EC" id="6.5.1.1"/>
    </reaction>
</comment>
<dbReference type="EMBL" id="JACIJD010000007">
    <property type="protein sequence ID" value="MBB5693773.1"/>
    <property type="molecule type" value="Genomic_DNA"/>
</dbReference>
<dbReference type="Gene3D" id="3.30.470.30">
    <property type="entry name" value="DNA ligase/mRNA capping enzyme"/>
    <property type="match status" value="1"/>
</dbReference>
<dbReference type="GO" id="GO:0005524">
    <property type="term" value="F:ATP binding"/>
    <property type="evidence" value="ECO:0007669"/>
    <property type="project" value="UniProtKB-KW"/>
</dbReference>
<dbReference type="NCBIfam" id="NF006701">
    <property type="entry name" value="PRK09247.1"/>
    <property type="match status" value="1"/>
</dbReference>
<evidence type="ECO:0000256" key="7">
    <source>
        <dbReference type="ARBA" id="ARBA00022763"/>
    </source>
</evidence>
<evidence type="ECO:0000259" key="14">
    <source>
        <dbReference type="PROSITE" id="PS50160"/>
    </source>
</evidence>
<dbReference type="GO" id="GO:0046872">
    <property type="term" value="F:metal ion binding"/>
    <property type="evidence" value="ECO:0007669"/>
    <property type="project" value="UniProtKB-KW"/>
</dbReference>
<dbReference type="PROSITE" id="PS00697">
    <property type="entry name" value="DNA_LIGASE_A1"/>
    <property type="match status" value="1"/>
</dbReference>
<dbReference type="EC" id="6.5.1.1" evidence="1"/>
<keyword evidence="16" id="KW-1185">Reference proteome</keyword>
<dbReference type="PANTHER" id="PTHR45674:SF13">
    <property type="entry name" value="DNA LIGASE-RELATED"/>
    <property type="match status" value="1"/>
</dbReference>
<dbReference type="PROSITE" id="PS50160">
    <property type="entry name" value="DNA_LIGASE_A3"/>
    <property type="match status" value="1"/>
</dbReference>
<evidence type="ECO:0000313" key="15">
    <source>
        <dbReference type="EMBL" id="MBB5693773.1"/>
    </source>
</evidence>
<dbReference type="GO" id="GO:0006260">
    <property type="term" value="P:DNA replication"/>
    <property type="evidence" value="ECO:0007669"/>
    <property type="project" value="UniProtKB-KW"/>
</dbReference>
<dbReference type="Proteomes" id="UP000580654">
    <property type="component" value="Unassembled WGS sequence"/>
</dbReference>
<dbReference type="GO" id="GO:0051301">
    <property type="term" value="P:cell division"/>
    <property type="evidence" value="ECO:0007669"/>
    <property type="project" value="UniProtKB-KW"/>
</dbReference>
<evidence type="ECO:0000256" key="12">
    <source>
        <dbReference type="ARBA" id="ARBA00023306"/>
    </source>
</evidence>
<organism evidence="15 16">
    <name type="scientific">Muricoccus pecuniae</name>
    <dbReference type="NCBI Taxonomy" id="693023"/>
    <lineage>
        <taxon>Bacteria</taxon>
        <taxon>Pseudomonadati</taxon>
        <taxon>Pseudomonadota</taxon>
        <taxon>Alphaproteobacteria</taxon>
        <taxon>Acetobacterales</taxon>
        <taxon>Roseomonadaceae</taxon>
        <taxon>Muricoccus</taxon>
    </lineage>
</organism>
<evidence type="ECO:0000256" key="13">
    <source>
        <dbReference type="ARBA" id="ARBA00034003"/>
    </source>
</evidence>
<evidence type="ECO:0000256" key="10">
    <source>
        <dbReference type="ARBA" id="ARBA00023172"/>
    </source>
</evidence>
<dbReference type="Gene3D" id="1.10.3260.10">
    <property type="entry name" value="DNA ligase, ATP-dependent, N-terminal domain"/>
    <property type="match status" value="1"/>
</dbReference>
<evidence type="ECO:0000313" key="16">
    <source>
        <dbReference type="Proteomes" id="UP000580654"/>
    </source>
</evidence>